<evidence type="ECO:0000313" key="1">
    <source>
        <dbReference type="EMBL" id="RSL78538.1"/>
    </source>
</evidence>
<protein>
    <submittedName>
        <fullName evidence="1">Uncharacterized protein</fullName>
    </submittedName>
</protein>
<dbReference type="EMBL" id="NKCL01000205">
    <property type="protein sequence ID" value="RSL78538.1"/>
    <property type="molecule type" value="Genomic_DNA"/>
</dbReference>
<accession>A0A428RLY8</accession>
<name>A0A428RLY8_9HYPO</name>
<dbReference type="Proteomes" id="UP000287972">
    <property type="component" value="Unassembled WGS sequence"/>
</dbReference>
<organism evidence="1 2">
    <name type="scientific">Fusarium floridanum</name>
    <dbReference type="NCBI Taxonomy" id="1325733"/>
    <lineage>
        <taxon>Eukaryota</taxon>
        <taxon>Fungi</taxon>
        <taxon>Dikarya</taxon>
        <taxon>Ascomycota</taxon>
        <taxon>Pezizomycotina</taxon>
        <taxon>Sordariomycetes</taxon>
        <taxon>Hypocreomycetidae</taxon>
        <taxon>Hypocreales</taxon>
        <taxon>Nectriaceae</taxon>
        <taxon>Fusarium</taxon>
        <taxon>Fusarium solani species complex</taxon>
    </lineage>
</organism>
<dbReference type="AlphaFoldDB" id="A0A428RLY8"/>
<proteinExistence type="predicted"/>
<gene>
    <name evidence="1" type="ORF">CEP51_008122</name>
</gene>
<evidence type="ECO:0000313" key="2">
    <source>
        <dbReference type="Proteomes" id="UP000287972"/>
    </source>
</evidence>
<comment type="caution">
    <text evidence="1">The sequence shown here is derived from an EMBL/GenBank/DDBJ whole genome shotgun (WGS) entry which is preliminary data.</text>
</comment>
<keyword evidence="2" id="KW-1185">Reference proteome</keyword>
<sequence>MSHFAIPEEECEELKPLPTLRTSFLGNALWVHDFDRCEFIGLDITDIKKSLEPKRATSRAQTDETWWPCPRFLEFVNVGTQFSRSRSDQTLD</sequence>
<reference evidence="1 2" key="1">
    <citation type="submission" date="2017-06" db="EMBL/GenBank/DDBJ databases">
        <title>Comparative genomic analysis of Ambrosia Fusariam Clade fungi.</title>
        <authorList>
            <person name="Stajich J.E."/>
            <person name="Carrillo J."/>
            <person name="Kijimoto T."/>
            <person name="Eskalen A."/>
            <person name="O'Donnell K."/>
            <person name="Kasson M."/>
        </authorList>
    </citation>
    <scope>NUCLEOTIDE SEQUENCE [LARGE SCALE GENOMIC DNA]</scope>
    <source>
        <strain evidence="1 2">NRRL62606</strain>
    </source>
</reference>